<evidence type="ECO:0000256" key="1">
    <source>
        <dbReference type="SAM" id="MobiDB-lite"/>
    </source>
</evidence>
<keyword evidence="4" id="KW-1185">Reference proteome</keyword>
<feature type="region of interest" description="Disordered" evidence="1">
    <location>
        <begin position="180"/>
        <end position="215"/>
    </location>
</feature>
<protein>
    <recommendedName>
        <fullName evidence="5">CU044_5270 family protein</fullName>
    </recommendedName>
</protein>
<feature type="transmembrane region" description="Helical" evidence="2">
    <location>
        <begin position="55"/>
        <end position="74"/>
    </location>
</feature>
<gene>
    <name evidence="3" type="ORF">Airi02_044400</name>
</gene>
<reference evidence="3" key="1">
    <citation type="submission" date="2023-03" db="EMBL/GenBank/DDBJ databases">
        <title>Actinoallomurus iriomotensis NBRC 103684.</title>
        <authorList>
            <person name="Ichikawa N."/>
            <person name="Sato H."/>
            <person name="Tonouchi N."/>
        </authorList>
    </citation>
    <scope>NUCLEOTIDE SEQUENCE</scope>
    <source>
        <strain evidence="3">NBRC 103684</strain>
    </source>
</reference>
<proteinExistence type="predicted"/>
<accession>A0A9W6W225</accession>
<dbReference type="NCBIfam" id="NF038083">
    <property type="entry name" value="CU044_5270_fam"/>
    <property type="match status" value="1"/>
</dbReference>
<evidence type="ECO:0000313" key="4">
    <source>
        <dbReference type="Proteomes" id="UP001165074"/>
    </source>
</evidence>
<keyword evidence="2" id="KW-0472">Membrane</keyword>
<name>A0A9W6W225_9ACTN</name>
<dbReference type="EMBL" id="BSTK01000006">
    <property type="protein sequence ID" value="GLY86511.1"/>
    <property type="molecule type" value="Genomic_DNA"/>
</dbReference>
<evidence type="ECO:0008006" key="5">
    <source>
        <dbReference type="Google" id="ProtNLM"/>
    </source>
</evidence>
<dbReference type="AlphaFoldDB" id="A0A9W6W225"/>
<dbReference type="RefSeq" id="WP_285574666.1">
    <property type="nucleotide sequence ID" value="NZ_BSTK01000006.1"/>
</dbReference>
<dbReference type="InterPro" id="IPR047789">
    <property type="entry name" value="CU044_5270-like"/>
</dbReference>
<organism evidence="3 4">
    <name type="scientific">Actinoallomurus iriomotensis</name>
    <dbReference type="NCBI Taxonomy" id="478107"/>
    <lineage>
        <taxon>Bacteria</taxon>
        <taxon>Bacillati</taxon>
        <taxon>Actinomycetota</taxon>
        <taxon>Actinomycetes</taxon>
        <taxon>Streptosporangiales</taxon>
        <taxon>Thermomonosporaceae</taxon>
        <taxon>Actinoallomurus</taxon>
    </lineage>
</organism>
<evidence type="ECO:0000256" key="2">
    <source>
        <dbReference type="SAM" id="Phobius"/>
    </source>
</evidence>
<comment type="caution">
    <text evidence="3">The sequence shown here is derived from an EMBL/GenBank/DDBJ whole genome shotgun (WGS) entry which is preliminary data.</text>
</comment>
<sequence length="354" mass="38102">MNPDVNFVRGLLADHDPADSVRGDTLDRQRTLNAILTEEPARAKIRGRWMSRRRILVVGGALAAAAATVIAADLTRLSGHQTTNVSLATTPPLLEMGKPVYGPAVRTALLDIAAKAARQPDTIKRGKVVYTKTKGWYLNSTVATGRTSAASIVQTQEQWIAPDGSGRQLTSGEVPPWFPTMKSRSEWEKQGRPSVGGKNGDQRYGPGQLSLEPVADTLPTDPAALRQALQKYAAGNTGAVAVLKTIDTLYQEQPIRPRLRAALLRVLAGTGEMGYAGTVQDRAGRSGAAFTLDQHQTGLPERDVVIFDRDTGALLSEEEILTKDPGKLPVHIPSVASYTLYLQSGRADAIDQRP</sequence>
<dbReference type="Proteomes" id="UP001165074">
    <property type="component" value="Unassembled WGS sequence"/>
</dbReference>
<keyword evidence="2" id="KW-0812">Transmembrane</keyword>
<evidence type="ECO:0000313" key="3">
    <source>
        <dbReference type="EMBL" id="GLY86511.1"/>
    </source>
</evidence>
<keyword evidence="2" id="KW-1133">Transmembrane helix</keyword>